<protein>
    <submittedName>
        <fullName evidence="1">Uncharacterized protein</fullName>
    </submittedName>
</protein>
<sequence length="90" mass="10146">MMTRLNPITTPRHQLRAEKAARNKEAALTAFIGKKAEIDEMLARLTSLSDDHFNAHADEINWGHVGTLEHYASLLKRITYSAFSEGEHAE</sequence>
<dbReference type="OrthoDB" id="6198191at2"/>
<gene>
    <name evidence="1" type="ORF">DA792_05900</name>
</gene>
<dbReference type="RefSeq" id="WP_107718949.1">
    <property type="nucleotide sequence ID" value="NZ_CP028475.1"/>
</dbReference>
<proteinExistence type="predicted"/>
<dbReference type="EMBL" id="CP028475">
    <property type="protein sequence ID" value="AVW90681.1"/>
    <property type="molecule type" value="Genomic_DNA"/>
</dbReference>
<reference evidence="1 2" key="1">
    <citation type="submission" date="2018-03" db="EMBL/GenBank/DDBJ databases">
        <title>The Complete Genome of Celeribacter baekdonensis strain LH4, a Thiosulfate-Oxidizing Alphaproteobacterium Isolated from Gulf of Mexico Continental Slope Sediments.</title>
        <authorList>
            <person name="Flood B.E."/>
            <person name="Bailey J.V."/>
            <person name="Leprich D."/>
        </authorList>
    </citation>
    <scope>NUCLEOTIDE SEQUENCE [LARGE SCALE GENOMIC DNA]</scope>
    <source>
        <strain evidence="1 2">LH4</strain>
    </source>
</reference>
<evidence type="ECO:0000313" key="1">
    <source>
        <dbReference type="EMBL" id="AVW90681.1"/>
    </source>
</evidence>
<organism evidence="1 2">
    <name type="scientific">Celeribacter baekdonensis</name>
    <dbReference type="NCBI Taxonomy" id="875171"/>
    <lineage>
        <taxon>Bacteria</taxon>
        <taxon>Pseudomonadati</taxon>
        <taxon>Pseudomonadota</taxon>
        <taxon>Alphaproteobacteria</taxon>
        <taxon>Rhodobacterales</taxon>
        <taxon>Roseobacteraceae</taxon>
        <taxon>Celeribacter</taxon>
    </lineage>
</organism>
<dbReference type="KEGG" id="cbak:DA792_05900"/>
<evidence type="ECO:0000313" key="2">
    <source>
        <dbReference type="Proteomes" id="UP000241447"/>
    </source>
</evidence>
<accession>A0A2R4M0J9</accession>
<name>A0A2R4M0J9_9RHOB</name>
<dbReference type="Proteomes" id="UP000241447">
    <property type="component" value="Chromosome"/>
</dbReference>
<dbReference type="AlphaFoldDB" id="A0A2R4M0J9"/>